<dbReference type="STRING" id="1611254.A0A2G5SZG5"/>
<sequence>MTGTTNVCILPMVNALKTFDPDNHFPAVRLTSEAHRERLDPALRTSIDYLGALPEDLQAPDCGRHSS</sequence>
<evidence type="ECO:0000313" key="2">
    <source>
        <dbReference type="Proteomes" id="UP000230233"/>
    </source>
</evidence>
<dbReference type="Proteomes" id="UP000230233">
    <property type="component" value="Chromosome X"/>
</dbReference>
<name>A0A2G5SZG5_9PELO</name>
<dbReference type="EMBL" id="PDUG01000006">
    <property type="protein sequence ID" value="PIC20378.1"/>
    <property type="molecule type" value="Genomic_DNA"/>
</dbReference>
<accession>A0A2G5SZG5</accession>
<comment type="caution">
    <text evidence="1">The sequence shown here is derived from an EMBL/GenBank/DDBJ whole genome shotgun (WGS) entry which is preliminary data.</text>
</comment>
<dbReference type="AlphaFoldDB" id="A0A2G5SZG5"/>
<protein>
    <submittedName>
        <fullName evidence="1">Uncharacterized protein</fullName>
    </submittedName>
</protein>
<proteinExistence type="predicted"/>
<keyword evidence="2" id="KW-1185">Reference proteome</keyword>
<organism evidence="1 2">
    <name type="scientific">Caenorhabditis nigoni</name>
    <dbReference type="NCBI Taxonomy" id="1611254"/>
    <lineage>
        <taxon>Eukaryota</taxon>
        <taxon>Metazoa</taxon>
        <taxon>Ecdysozoa</taxon>
        <taxon>Nematoda</taxon>
        <taxon>Chromadorea</taxon>
        <taxon>Rhabditida</taxon>
        <taxon>Rhabditina</taxon>
        <taxon>Rhabditomorpha</taxon>
        <taxon>Rhabditoidea</taxon>
        <taxon>Rhabditidae</taxon>
        <taxon>Peloderinae</taxon>
        <taxon>Caenorhabditis</taxon>
    </lineage>
</organism>
<gene>
    <name evidence="1" type="primary">Cnig_chr_X.g25601</name>
    <name evidence="1" type="ORF">B9Z55_025601</name>
</gene>
<evidence type="ECO:0000313" key="1">
    <source>
        <dbReference type="EMBL" id="PIC20378.1"/>
    </source>
</evidence>
<reference evidence="2" key="1">
    <citation type="submission" date="2017-10" db="EMBL/GenBank/DDBJ databases">
        <title>Rapid genome shrinkage in a self-fertile nematode reveals novel sperm competition proteins.</title>
        <authorList>
            <person name="Yin D."/>
            <person name="Schwarz E.M."/>
            <person name="Thomas C.G."/>
            <person name="Felde R.L."/>
            <person name="Korf I.F."/>
            <person name="Cutter A.D."/>
            <person name="Schartner C.M."/>
            <person name="Ralston E.J."/>
            <person name="Meyer B.J."/>
            <person name="Haag E.S."/>
        </authorList>
    </citation>
    <scope>NUCLEOTIDE SEQUENCE [LARGE SCALE GENOMIC DNA]</scope>
    <source>
        <strain evidence="2">JU1422</strain>
    </source>
</reference>